<keyword evidence="10" id="KW-1185">Reference proteome</keyword>
<evidence type="ECO:0000256" key="6">
    <source>
        <dbReference type="ARBA" id="ARBA00023157"/>
    </source>
</evidence>
<dbReference type="Proteomes" id="UP001152561">
    <property type="component" value="Unassembled WGS sequence"/>
</dbReference>
<name>A0A9Q1LR77_9SOLA</name>
<keyword evidence="3 7" id="KW-0217">Developmental protein</keyword>
<dbReference type="GO" id="GO:0005576">
    <property type="term" value="C:extracellular region"/>
    <property type="evidence" value="ECO:0007669"/>
    <property type="project" value="UniProtKB-SubCell"/>
</dbReference>
<reference evidence="10" key="1">
    <citation type="journal article" date="2023" name="Proc. Natl. Acad. Sci. U.S.A.">
        <title>Genomic and structural basis for evolution of tropane alkaloid biosynthesis.</title>
        <authorList>
            <person name="Wanga Y.-J."/>
            <person name="Taina T."/>
            <person name="Yua J.-Y."/>
            <person name="Lia J."/>
            <person name="Xua B."/>
            <person name="Chenc J."/>
            <person name="D'Auriad J.C."/>
            <person name="Huanga J.-P."/>
            <person name="Huanga S.-X."/>
        </authorList>
    </citation>
    <scope>NUCLEOTIDE SEQUENCE [LARGE SCALE GENOMIC DNA]</scope>
    <source>
        <strain evidence="10">cv. KIB-2019</strain>
    </source>
</reference>
<dbReference type="GO" id="GO:0010052">
    <property type="term" value="P:guard cell differentiation"/>
    <property type="evidence" value="ECO:0007669"/>
    <property type="project" value="UniProtKB-UniRule"/>
</dbReference>
<protein>
    <recommendedName>
        <fullName evidence="7">Epidermal patterning factor-like protein</fullName>
    </recommendedName>
</protein>
<evidence type="ECO:0000256" key="7">
    <source>
        <dbReference type="RuleBase" id="RU367102"/>
    </source>
</evidence>
<evidence type="ECO:0000256" key="5">
    <source>
        <dbReference type="ARBA" id="ARBA00022729"/>
    </source>
</evidence>
<dbReference type="Pfam" id="PF17181">
    <property type="entry name" value="EPF"/>
    <property type="match status" value="1"/>
</dbReference>
<proteinExistence type="inferred from homology"/>
<feature type="transmembrane region" description="Helical" evidence="8">
    <location>
        <begin position="6"/>
        <end position="25"/>
    </location>
</feature>
<evidence type="ECO:0000256" key="3">
    <source>
        <dbReference type="ARBA" id="ARBA00022473"/>
    </source>
</evidence>
<dbReference type="GO" id="GO:0015937">
    <property type="term" value="P:coenzyme A biosynthetic process"/>
    <property type="evidence" value="ECO:0007669"/>
    <property type="project" value="UniProtKB-ARBA"/>
</dbReference>
<dbReference type="SUPFAM" id="SSF102645">
    <property type="entry name" value="CoaB-like"/>
    <property type="match status" value="1"/>
</dbReference>
<accession>A0A9Q1LR77</accession>
<keyword evidence="4 7" id="KW-0964">Secreted</keyword>
<evidence type="ECO:0000256" key="4">
    <source>
        <dbReference type="ARBA" id="ARBA00022525"/>
    </source>
</evidence>
<evidence type="ECO:0000256" key="8">
    <source>
        <dbReference type="SAM" id="Phobius"/>
    </source>
</evidence>
<evidence type="ECO:0000256" key="1">
    <source>
        <dbReference type="ARBA" id="ARBA00004613"/>
    </source>
</evidence>
<dbReference type="InterPro" id="IPR039455">
    <property type="entry name" value="EPFL"/>
</dbReference>
<dbReference type="PANTHER" id="PTHR33109:SF6">
    <property type="entry name" value="EPIDERMAL PATTERNING FACTOR-LIKE PROTEIN 7-RELATED"/>
    <property type="match status" value="1"/>
</dbReference>
<comment type="similarity">
    <text evidence="2 7">Belongs to the plant cysteine rich small secretory peptide family. Epidermal patterning factor subfamily.</text>
</comment>
<keyword evidence="5" id="KW-0732">Signal</keyword>
<dbReference type="OrthoDB" id="70224at2759"/>
<dbReference type="InterPro" id="IPR035929">
    <property type="entry name" value="CoaB-like_sf"/>
</dbReference>
<comment type="caution">
    <text evidence="9">The sequence shown here is derived from an EMBL/GenBank/DDBJ whole genome shotgun (WGS) entry which is preliminary data.</text>
</comment>
<evidence type="ECO:0000313" key="10">
    <source>
        <dbReference type="Proteomes" id="UP001152561"/>
    </source>
</evidence>
<dbReference type="GO" id="GO:0003824">
    <property type="term" value="F:catalytic activity"/>
    <property type="evidence" value="ECO:0007669"/>
    <property type="project" value="UniProtKB-ARBA"/>
</dbReference>
<feature type="transmembrane region" description="Helical" evidence="8">
    <location>
        <begin position="248"/>
        <end position="269"/>
    </location>
</feature>
<organism evidence="9 10">
    <name type="scientific">Anisodus acutangulus</name>
    <dbReference type="NCBI Taxonomy" id="402998"/>
    <lineage>
        <taxon>Eukaryota</taxon>
        <taxon>Viridiplantae</taxon>
        <taxon>Streptophyta</taxon>
        <taxon>Embryophyta</taxon>
        <taxon>Tracheophyta</taxon>
        <taxon>Spermatophyta</taxon>
        <taxon>Magnoliopsida</taxon>
        <taxon>eudicotyledons</taxon>
        <taxon>Gunneridae</taxon>
        <taxon>Pentapetalae</taxon>
        <taxon>asterids</taxon>
        <taxon>lamiids</taxon>
        <taxon>Solanales</taxon>
        <taxon>Solanaceae</taxon>
        <taxon>Solanoideae</taxon>
        <taxon>Hyoscyameae</taxon>
        <taxon>Anisodus</taxon>
    </lineage>
</organism>
<dbReference type="Gene3D" id="3.40.50.10300">
    <property type="entry name" value="CoaB-like"/>
    <property type="match status" value="1"/>
</dbReference>
<keyword evidence="8" id="KW-0812">Transmembrane</keyword>
<comment type="subcellular location">
    <subcellularLocation>
        <location evidence="1 7">Secreted</location>
    </subcellularLocation>
</comment>
<evidence type="ECO:0000256" key="2">
    <source>
        <dbReference type="ARBA" id="ARBA00008127"/>
    </source>
</evidence>
<comment type="function">
    <text evidence="7">Controls stomatal patterning.</text>
</comment>
<dbReference type="PANTHER" id="PTHR33109">
    <property type="entry name" value="EPIDERMAL PATTERNING FACTOR-LIKE PROTEIN 4"/>
    <property type="match status" value="1"/>
</dbReference>
<sequence length="288" mass="31703">MVNTTPSFGILSLSIVTLVLMLLVVSSQNLRPYHFIYHGEGTNKDNQNHVPLKEEKKEDVLGMELYPTGSSLPDCSHACGPCFPCKRVMVSFACSTESCPIVYRSPPLKDAAEIEKSLKEFVDCNASSSVNVRANRVVCVTSGGTTVPLEKQCVRYIDNFSSGHRGAASTEYFLKVGYSVVFLYRRGTCQPFCSSLPDDPLLECFSVANDIEVDALHAETGKRAITENRAAVAEGILLKLPFTTIFEYLQTLGLVLFFFLAAAVSDFYIPWESMNLHKIQSASGPLDM</sequence>
<keyword evidence="6" id="KW-1015">Disulfide bond</keyword>
<gene>
    <name evidence="9" type="ORF">K7X08_002251</name>
</gene>
<keyword evidence="8" id="KW-0472">Membrane</keyword>
<keyword evidence="8" id="KW-1133">Transmembrane helix</keyword>
<dbReference type="EMBL" id="JAJAGQ010000015">
    <property type="protein sequence ID" value="KAJ8541435.1"/>
    <property type="molecule type" value="Genomic_DNA"/>
</dbReference>
<evidence type="ECO:0000313" key="9">
    <source>
        <dbReference type="EMBL" id="KAJ8541435.1"/>
    </source>
</evidence>
<dbReference type="AlphaFoldDB" id="A0A9Q1LR77"/>